<evidence type="ECO:0000259" key="1">
    <source>
        <dbReference type="Pfam" id="PF01979"/>
    </source>
</evidence>
<dbReference type="GO" id="GO:0043792">
    <property type="term" value="F:enamidase activity"/>
    <property type="evidence" value="ECO:0007669"/>
    <property type="project" value="UniProtKB-EC"/>
</dbReference>
<keyword evidence="2" id="KW-0378">Hydrolase</keyword>
<dbReference type="Pfam" id="PF01979">
    <property type="entry name" value="Amidohydro_1"/>
    <property type="match status" value="1"/>
</dbReference>
<proteinExistence type="predicted"/>
<feature type="domain" description="Amidohydrolase-related" evidence="1">
    <location>
        <begin position="295"/>
        <end position="367"/>
    </location>
</feature>
<dbReference type="InterPro" id="IPR032466">
    <property type="entry name" value="Metal_Hydrolase"/>
</dbReference>
<accession>A0A212M0V7</accession>
<dbReference type="EMBL" id="FMJE01000007">
    <property type="protein sequence ID" value="SCM83418.1"/>
    <property type="molecule type" value="Genomic_DNA"/>
</dbReference>
<dbReference type="PANTHER" id="PTHR43135:SF3">
    <property type="entry name" value="ALPHA-D-RIBOSE 1-METHYLPHOSPHONATE 5-TRIPHOSPHATE DIPHOSPHATASE"/>
    <property type="match status" value="1"/>
</dbReference>
<dbReference type="RefSeq" id="WP_075756976.1">
    <property type="nucleotide sequence ID" value="NZ_LT608335.1"/>
</dbReference>
<dbReference type="SUPFAM" id="SSF51338">
    <property type="entry name" value="Composite domain of metallo-dependent hydrolases"/>
    <property type="match status" value="2"/>
</dbReference>
<dbReference type="InterPro" id="IPR051781">
    <property type="entry name" value="Metallo-dep_Hydrolase"/>
</dbReference>
<evidence type="ECO:0000313" key="2">
    <source>
        <dbReference type="EMBL" id="SCM83418.1"/>
    </source>
</evidence>
<protein>
    <submittedName>
        <fullName evidence="2">Enamidase</fullName>
        <ecNumber evidence="2">3.5.2.18</ecNumber>
    </submittedName>
</protein>
<dbReference type="InterPro" id="IPR006680">
    <property type="entry name" value="Amidohydro-rel"/>
</dbReference>
<gene>
    <name evidence="2" type="primary">Ena</name>
    <name evidence="2" type="ORF">KL86SPO_70276</name>
</gene>
<dbReference type="InterPro" id="IPR011059">
    <property type="entry name" value="Metal-dep_hydrolase_composite"/>
</dbReference>
<dbReference type="AlphaFoldDB" id="A0A212M0V7"/>
<reference evidence="2" key="1">
    <citation type="submission" date="2016-08" db="EMBL/GenBank/DDBJ databases">
        <authorList>
            <person name="Seilhamer J.J."/>
        </authorList>
    </citation>
    <scope>NUCLEOTIDE SEQUENCE</scope>
    <source>
        <strain evidence="2">86</strain>
    </source>
</reference>
<dbReference type="CDD" id="cd01292">
    <property type="entry name" value="metallo-dependent_hydrolases"/>
    <property type="match status" value="1"/>
</dbReference>
<dbReference type="PANTHER" id="PTHR43135">
    <property type="entry name" value="ALPHA-D-RIBOSE 1-METHYLPHOSPHONATE 5-TRIPHOSPHATE DIPHOSPHATASE"/>
    <property type="match status" value="1"/>
</dbReference>
<name>A0A212M0V7_9FIRM</name>
<organism evidence="2">
    <name type="scientific">uncultured Sporomusa sp</name>
    <dbReference type="NCBI Taxonomy" id="307249"/>
    <lineage>
        <taxon>Bacteria</taxon>
        <taxon>Bacillati</taxon>
        <taxon>Bacillota</taxon>
        <taxon>Negativicutes</taxon>
        <taxon>Selenomonadales</taxon>
        <taxon>Sporomusaceae</taxon>
        <taxon>Sporomusa</taxon>
        <taxon>environmental samples</taxon>
    </lineage>
</organism>
<dbReference type="EC" id="3.5.2.18" evidence="2"/>
<dbReference type="SUPFAM" id="SSF51556">
    <property type="entry name" value="Metallo-dependent hydrolases"/>
    <property type="match status" value="1"/>
</dbReference>
<sequence length="383" mass="40586">MAKILLKNIGCLYSGDINEPVIKADSILIEDGKIIEVGNNLASSDAKVVDVKGTTVMPGLLDSHTHPVIGEWTPRQNAMSWIDPYVRSGVTGLISVGETHIPGKPKNAEGMRALATVAKQTFDNVRPAKMKLYGGAYIMHKDAAEADFKKFVDMGCKCTGEIGLGSAITVETAGPMMKWAKDAGLKVTIHRGASYLHGSNTIDPETIIGLQPDVICHVSLGRVPADEIHRYFDETKSHIEITRPQLGSLDANAEVIHYAKKKNALYRVVFGNDCPSGFGVFPHGIWELVLFASVFCDVSVGEAIAMASGNTAQAFNLQNTGIVKAGNWADLVICDAPAGSALKDATAAISDGTLPGISMVMIDGEIVAQGAGVNTAPAKNQVC</sequence>
<dbReference type="Gene3D" id="3.20.20.140">
    <property type="entry name" value="Metal-dependent hydrolases"/>
    <property type="match status" value="1"/>
</dbReference>
<dbReference type="Gene3D" id="2.30.40.10">
    <property type="entry name" value="Urease, subunit C, domain 1"/>
    <property type="match status" value="1"/>
</dbReference>